<dbReference type="InterPro" id="IPR016181">
    <property type="entry name" value="Acyl_CoA_acyltransferase"/>
</dbReference>
<name>A0A1H3DBT3_9FLAO</name>
<keyword evidence="4" id="KW-0689">Ribosomal protein</keyword>
<protein>
    <submittedName>
        <fullName evidence="4">Ribosomal protein S18 acetylase RimI</fullName>
    </submittedName>
</protein>
<dbReference type="GO" id="GO:0016747">
    <property type="term" value="F:acyltransferase activity, transferring groups other than amino-acyl groups"/>
    <property type="evidence" value="ECO:0007669"/>
    <property type="project" value="InterPro"/>
</dbReference>
<keyword evidence="4" id="KW-0687">Ribonucleoprotein</keyword>
<dbReference type="STRING" id="762486.SAMN05444411_10791"/>
<reference evidence="4 5" key="1">
    <citation type="submission" date="2016-10" db="EMBL/GenBank/DDBJ databases">
        <authorList>
            <person name="de Groot N.N."/>
        </authorList>
    </citation>
    <scope>NUCLEOTIDE SEQUENCE [LARGE SCALE GENOMIC DNA]</scope>
    <source>
        <strain evidence="4 5">DSM 24956</strain>
    </source>
</reference>
<keyword evidence="2" id="KW-0012">Acyltransferase</keyword>
<evidence type="ECO:0000313" key="4">
    <source>
        <dbReference type="EMBL" id="SDX63144.1"/>
    </source>
</evidence>
<dbReference type="SUPFAM" id="SSF55729">
    <property type="entry name" value="Acyl-CoA N-acyltransferases (Nat)"/>
    <property type="match status" value="1"/>
</dbReference>
<evidence type="ECO:0000259" key="3">
    <source>
        <dbReference type="PROSITE" id="PS51186"/>
    </source>
</evidence>
<dbReference type="PANTHER" id="PTHR43420:SF47">
    <property type="entry name" value="N-ACETYLTRANSFERASE DOMAIN-CONTAINING PROTEIN"/>
    <property type="match status" value="1"/>
</dbReference>
<organism evidence="4 5">
    <name type="scientific">Lutibacter oricola</name>
    <dbReference type="NCBI Taxonomy" id="762486"/>
    <lineage>
        <taxon>Bacteria</taxon>
        <taxon>Pseudomonadati</taxon>
        <taxon>Bacteroidota</taxon>
        <taxon>Flavobacteriia</taxon>
        <taxon>Flavobacteriales</taxon>
        <taxon>Flavobacteriaceae</taxon>
        <taxon>Lutibacter</taxon>
    </lineage>
</organism>
<evidence type="ECO:0000313" key="5">
    <source>
        <dbReference type="Proteomes" id="UP000199595"/>
    </source>
</evidence>
<dbReference type="Proteomes" id="UP000199595">
    <property type="component" value="Unassembled WGS sequence"/>
</dbReference>
<dbReference type="Gene3D" id="3.40.630.30">
    <property type="match status" value="1"/>
</dbReference>
<accession>A0A1H3DBT3</accession>
<dbReference type="AlphaFoldDB" id="A0A1H3DBT3"/>
<dbReference type="InterPro" id="IPR050680">
    <property type="entry name" value="YpeA/RimI_acetyltransf"/>
</dbReference>
<proteinExistence type="predicted"/>
<keyword evidence="1" id="KW-0808">Transferase</keyword>
<dbReference type="InterPro" id="IPR000182">
    <property type="entry name" value="GNAT_dom"/>
</dbReference>
<keyword evidence="5" id="KW-1185">Reference proteome</keyword>
<evidence type="ECO:0000256" key="2">
    <source>
        <dbReference type="ARBA" id="ARBA00023315"/>
    </source>
</evidence>
<feature type="domain" description="N-acetyltransferase" evidence="3">
    <location>
        <begin position="14"/>
        <end position="172"/>
    </location>
</feature>
<dbReference type="EMBL" id="FNNJ01000007">
    <property type="protein sequence ID" value="SDX63144.1"/>
    <property type="molecule type" value="Genomic_DNA"/>
</dbReference>
<dbReference type="Pfam" id="PF00583">
    <property type="entry name" value="Acetyltransf_1"/>
    <property type="match status" value="1"/>
</dbReference>
<evidence type="ECO:0000256" key="1">
    <source>
        <dbReference type="ARBA" id="ARBA00022679"/>
    </source>
</evidence>
<gene>
    <name evidence="4" type="ORF">SAMN05444411_10791</name>
</gene>
<dbReference type="PROSITE" id="PS51186">
    <property type="entry name" value="GNAT"/>
    <property type="match status" value="1"/>
</dbReference>
<dbReference type="CDD" id="cd04301">
    <property type="entry name" value="NAT_SF"/>
    <property type="match status" value="1"/>
</dbReference>
<sequence length="180" mass="21628">MAERSRSEGKNLFNMILKATSKDLEQIYKLTKSCAQHLIEQNIFQWNEYYPSQQVLQKDIDLNQIWTIKVENELAGIVVLTEIEDDEYENVKWLTKNKNNLYIHRLAVHPEFQGKGFAQQLMTFAEDFARKNNYKSVRLDTFGENKRNLRFYEKRGYQKLEKIYFPKQSKYPFYCFELVV</sequence>
<dbReference type="PANTHER" id="PTHR43420">
    <property type="entry name" value="ACETYLTRANSFERASE"/>
    <property type="match status" value="1"/>
</dbReference>
<dbReference type="GO" id="GO:0005840">
    <property type="term" value="C:ribosome"/>
    <property type="evidence" value="ECO:0007669"/>
    <property type="project" value="UniProtKB-KW"/>
</dbReference>